<feature type="region of interest" description="Disordered" evidence="1">
    <location>
        <begin position="302"/>
        <end position="328"/>
    </location>
</feature>
<dbReference type="Proteomes" id="UP000516428">
    <property type="component" value="Chromosome"/>
</dbReference>
<accession>A0A7H1BD62</accession>
<keyword evidence="3" id="KW-1185">Reference proteome</keyword>
<evidence type="ECO:0000256" key="1">
    <source>
        <dbReference type="SAM" id="MobiDB-lite"/>
    </source>
</evidence>
<evidence type="ECO:0000313" key="2">
    <source>
        <dbReference type="EMBL" id="QNS06667.1"/>
    </source>
</evidence>
<dbReference type="RefSeq" id="WP_188339348.1">
    <property type="nucleotide sequence ID" value="NZ_CP061281.1"/>
</dbReference>
<evidence type="ECO:0008006" key="4">
    <source>
        <dbReference type="Google" id="ProtNLM"/>
    </source>
</evidence>
<sequence length="505" mass="50270">MSTEEQTQGRSRRRTTLAVASVAAAVLLAGGGGAYLATSASGDKDGAGSPAGPAGDGTPPPLALDGYAAGGDPGTSNGIAPGEPDPNGTTYRATVPLPKGPGDAPVYRAEGEVSAAEVSALGKALDIDGTPKLTDGAWRLGPAKDGSGPSLQVNRAAPGTWTYALHAPSAGDKCAGVAKCPDPVGSGSEKDAVSEAAAKKAAAPVLKALGQDDAKLDAAQLMGATRVVNADPVVGGLPTYGWSTGIQVGADGQVVGGSGQLKAPVKGDTYPTASAEQTLKRMNGSASGDRVAVGGCASAVPLERGGADQQGTGCTPSSPRPPASSTTEVTKATFGLAAQHSGGRQILVPSWLFQVKPAGATEPTTVTHPAVAPEFLVAPSSAAATPPEGAPSPRPSASPGESGTDTRDVRVSGYEEDGKKLTLHFTGGVCATYRATVDESKDRVSVKVTATQKKGTVCIMMAKFYTLDVTLDGPLDGRKVVGSDGHEVRVAQQNGPGGVKPAPRG</sequence>
<protein>
    <recommendedName>
        <fullName evidence="4">Large membrane protein</fullName>
    </recommendedName>
</protein>
<feature type="compositionally biased region" description="Low complexity" evidence="1">
    <location>
        <begin position="37"/>
        <end position="57"/>
    </location>
</feature>
<dbReference type="KEGG" id="sxn:IAG42_25840"/>
<proteinExistence type="predicted"/>
<dbReference type="EMBL" id="CP061281">
    <property type="protein sequence ID" value="QNS06667.1"/>
    <property type="molecule type" value="Genomic_DNA"/>
</dbReference>
<organism evidence="2 3">
    <name type="scientific">Streptomyces xanthii</name>
    <dbReference type="NCBI Taxonomy" id="2768069"/>
    <lineage>
        <taxon>Bacteria</taxon>
        <taxon>Bacillati</taxon>
        <taxon>Actinomycetota</taxon>
        <taxon>Actinomycetes</taxon>
        <taxon>Kitasatosporales</taxon>
        <taxon>Streptomycetaceae</taxon>
        <taxon>Streptomyces</taxon>
    </lineage>
</organism>
<reference evidence="2 3" key="1">
    <citation type="submission" date="2020-09" db="EMBL/GenBank/DDBJ databases">
        <title>A novel species.</title>
        <authorList>
            <person name="Gao J."/>
        </authorList>
    </citation>
    <scope>NUCLEOTIDE SEQUENCE [LARGE SCALE GENOMIC DNA]</scope>
    <source>
        <strain evidence="2 3">CRXT-Y-14</strain>
    </source>
</reference>
<dbReference type="AlphaFoldDB" id="A0A7H1BD62"/>
<name>A0A7H1BD62_9ACTN</name>
<evidence type="ECO:0000313" key="3">
    <source>
        <dbReference type="Proteomes" id="UP000516428"/>
    </source>
</evidence>
<feature type="region of interest" description="Disordered" evidence="1">
    <location>
        <begin position="37"/>
        <end position="106"/>
    </location>
</feature>
<feature type="region of interest" description="Disordered" evidence="1">
    <location>
        <begin position="381"/>
        <end position="410"/>
    </location>
</feature>
<gene>
    <name evidence="2" type="ORF">IAG42_25840</name>
</gene>